<evidence type="ECO:0000313" key="2">
    <source>
        <dbReference type="Proteomes" id="UP000179627"/>
    </source>
</evidence>
<name>A0A1S1RAX7_9ACTN</name>
<protein>
    <submittedName>
        <fullName evidence="1">Uncharacterized protein</fullName>
    </submittedName>
</protein>
<accession>A0A1S1RAX7</accession>
<comment type="caution">
    <text evidence="1">The sequence shown here is derived from an EMBL/GenBank/DDBJ whole genome shotgun (WGS) entry which is preliminary data.</text>
</comment>
<evidence type="ECO:0000313" key="1">
    <source>
        <dbReference type="EMBL" id="OHV43137.1"/>
    </source>
</evidence>
<reference evidence="2" key="1">
    <citation type="submission" date="2016-07" db="EMBL/GenBank/DDBJ databases">
        <title>Sequence Frankia sp. strain CcI1.17.</title>
        <authorList>
            <person name="Ghodhbane-Gtari F."/>
            <person name="Swanson E."/>
            <person name="Gueddou A."/>
            <person name="Morris K."/>
            <person name="Hezbri K."/>
            <person name="Ktari A."/>
            <person name="Nouioui I."/>
            <person name="Abebe-Akele F."/>
            <person name="Simpson S."/>
            <person name="Thomas K."/>
            <person name="Gtari M."/>
            <person name="Tisa L.S."/>
            <person name="Hurst S."/>
        </authorList>
    </citation>
    <scope>NUCLEOTIDE SEQUENCE [LARGE SCALE GENOMIC DNA]</scope>
    <source>
        <strain evidence="2">Cc1.17</strain>
    </source>
</reference>
<keyword evidence="2" id="KW-1185">Reference proteome</keyword>
<organism evidence="1 2">
    <name type="scientific">Parafrankia colletiae</name>
    <dbReference type="NCBI Taxonomy" id="573497"/>
    <lineage>
        <taxon>Bacteria</taxon>
        <taxon>Bacillati</taxon>
        <taxon>Actinomycetota</taxon>
        <taxon>Actinomycetes</taxon>
        <taxon>Frankiales</taxon>
        <taxon>Frankiaceae</taxon>
        <taxon>Parafrankia</taxon>
    </lineage>
</organism>
<dbReference type="EMBL" id="MBLM01000036">
    <property type="protein sequence ID" value="OHV43137.1"/>
    <property type="molecule type" value="Genomic_DNA"/>
</dbReference>
<proteinExistence type="predicted"/>
<gene>
    <name evidence="1" type="ORF">CC117_10945</name>
</gene>
<sequence>MDQLFEVAMDAISHIFEGVQQYDEGCGFLDGNLTQVPRQQVRIIAERLQVWFGFEKIGQPSAVRQGAKLAPMFSQPPDD</sequence>
<dbReference type="AlphaFoldDB" id="A0A1S1RAX7"/>
<dbReference type="Proteomes" id="UP000179627">
    <property type="component" value="Unassembled WGS sequence"/>
</dbReference>